<accession>A0A2K8L0C4</accession>
<dbReference type="InterPro" id="IPR036390">
    <property type="entry name" value="WH_DNA-bd_sf"/>
</dbReference>
<dbReference type="GO" id="GO:0003677">
    <property type="term" value="F:DNA binding"/>
    <property type="evidence" value="ECO:0007669"/>
    <property type="project" value="UniProtKB-KW"/>
</dbReference>
<name>A0A2K8L0C4_MARES</name>
<dbReference type="EMBL" id="CP018799">
    <property type="protein sequence ID" value="ATX80750.1"/>
    <property type="molecule type" value="Genomic_DNA"/>
</dbReference>
<keyword evidence="1" id="KW-0238">DNA-binding</keyword>
<dbReference type="InterPro" id="IPR000944">
    <property type="entry name" value="Tscrpt_reg_Rrf2"/>
</dbReference>
<evidence type="ECO:0000313" key="2">
    <source>
        <dbReference type="EMBL" id="ATX80750.1"/>
    </source>
</evidence>
<dbReference type="PANTHER" id="PTHR33221">
    <property type="entry name" value="WINGED HELIX-TURN-HELIX TRANSCRIPTIONAL REGULATOR, RRF2 FAMILY"/>
    <property type="match status" value="1"/>
</dbReference>
<evidence type="ECO:0000256" key="1">
    <source>
        <dbReference type="ARBA" id="ARBA00023125"/>
    </source>
</evidence>
<gene>
    <name evidence="2" type="ORF">Ga0123461_2350</name>
</gene>
<dbReference type="Proteomes" id="UP000231701">
    <property type="component" value="Chromosome"/>
</dbReference>
<dbReference type="Pfam" id="PF02082">
    <property type="entry name" value="Rrf2"/>
    <property type="match status" value="1"/>
</dbReference>
<dbReference type="NCBIfam" id="TIGR00738">
    <property type="entry name" value="rrf2_super"/>
    <property type="match status" value="1"/>
</dbReference>
<organism evidence="2 3">
    <name type="scientific">Mariprofundus aestuarium</name>
    <dbReference type="NCBI Taxonomy" id="1921086"/>
    <lineage>
        <taxon>Bacteria</taxon>
        <taxon>Pseudomonadati</taxon>
        <taxon>Pseudomonadota</taxon>
        <taxon>Candidatius Mariprofundia</taxon>
        <taxon>Mariprofundales</taxon>
        <taxon>Mariprofundaceae</taxon>
        <taxon>Mariprofundus</taxon>
    </lineage>
</organism>
<keyword evidence="3" id="KW-1185">Reference proteome</keyword>
<proteinExistence type="predicted"/>
<dbReference type="GO" id="GO:0005829">
    <property type="term" value="C:cytosol"/>
    <property type="evidence" value="ECO:0007669"/>
    <property type="project" value="TreeGrafter"/>
</dbReference>
<dbReference type="KEGG" id="maes:Ga0123461_2350"/>
<evidence type="ECO:0000313" key="3">
    <source>
        <dbReference type="Proteomes" id="UP000231701"/>
    </source>
</evidence>
<dbReference type="SUPFAM" id="SSF46785">
    <property type="entry name" value="Winged helix' DNA-binding domain"/>
    <property type="match status" value="1"/>
</dbReference>
<reference evidence="2 3" key="1">
    <citation type="submission" date="2016-12" db="EMBL/GenBank/DDBJ databases">
        <title>Isolation and genomic insights into novel planktonic Zetaproteobacteria from stratified waters of the Chesapeake Bay.</title>
        <authorList>
            <person name="McAllister S.M."/>
            <person name="Kato S."/>
            <person name="Chan C.S."/>
            <person name="Chiu B.K."/>
            <person name="Field E.K."/>
        </authorList>
    </citation>
    <scope>NUCLEOTIDE SEQUENCE [LARGE SCALE GENOMIC DNA]</scope>
    <source>
        <strain evidence="2 3">CP-5</strain>
    </source>
</reference>
<dbReference type="PROSITE" id="PS51197">
    <property type="entry name" value="HTH_RRF2_2"/>
    <property type="match status" value="1"/>
</dbReference>
<dbReference type="InterPro" id="IPR036388">
    <property type="entry name" value="WH-like_DNA-bd_sf"/>
</dbReference>
<dbReference type="GO" id="GO:0003700">
    <property type="term" value="F:DNA-binding transcription factor activity"/>
    <property type="evidence" value="ECO:0007669"/>
    <property type="project" value="TreeGrafter"/>
</dbReference>
<sequence>MVGIVVNRIYVSIMQLTSYTDYSLRALLYIAKNQDRLVTVSEITEHYGVSRNHMVKVVHNLGMHGFIQTVRGKSGGMRMAKKPEDIFIADVVRLTEPHMNIQECFSRETNTCPLIDNCHLMGVLYKARRAFMKVLEEQSLADML</sequence>
<dbReference type="PANTHER" id="PTHR33221:SF4">
    <property type="entry name" value="HTH-TYPE TRANSCRIPTIONAL REPRESSOR NSRR"/>
    <property type="match status" value="1"/>
</dbReference>
<dbReference type="AlphaFoldDB" id="A0A2K8L0C4"/>
<protein>
    <submittedName>
        <fullName evidence="2">Transcriptional regulator, BadM/Rrf2 family</fullName>
    </submittedName>
</protein>
<dbReference type="Gene3D" id="1.10.10.10">
    <property type="entry name" value="Winged helix-like DNA-binding domain superfamily/Winged helix DNA-binding domain"/>
    <property type="match status" value="1"/>
</dbReference>